<name>A0A0D0QEI6_9RHOB</name>
<dbReference type="Gene3D" id="3.90.1750.20">
    <property type="entry name" value="Putative Large Serine Recombinase, Chain B, Domain 2"/>
    <property type="match status" value="1"/>
</dbReference>
<dbReference type="Proteomes" id="UP000035100">
    <property type="component" value="Unassembled WGS sequence"/>
</dbReference>
<dbReference type="AlphaFoldDB" id="A0A0D0QEI6"/>
<dbReference type="InterPro" id="IPR011109">
    <property type="entry name" value="DNA_bind_recombinase_dom"/>
</dbReference>
<evidence type="ECO:0000259" key="3">
    <source>
        <dbReference type="PROSITE" id="PS51737"/>
    </source>
</evidence>
<dbReference type="EMBL" id="AONG01000009">
    <property type="protein sequence ID" value="KIQ69428.1"/>
    <property type="molecule type" value="Genomic_DNA"/>
</dbReference>
<dbReference type="PANTHER" id="PTHR30461:SF2">
    <property type="entry name" value="SERINE RECOMBINASE PINE-RELATED"/>
    <property type="match status" value="1"/>
</dbReference>
<evidence type="ECO:0000256" key="2">
    <source>
        <dbReference type="ARBA" id="ARBA00023172"/>
    </source>
</evidence>
<dbReference type="InterPro" id="IPR050639">
    <property type="entry name" value="SSR_resolvase"/>
</dbReference>
<dbReference type="OrthoDB" id="7277848at2"/>
<accession>A0A0D0QEI6</accession>
<gene>
    <name evidence="4" type="ORF">Wenmar_01790</name>
</gene>
<feature type="domain" description="Recombinase" evidence="3">
    <location>
        <begin position="6"/>
        <end position="124"/>
    </location>
</feature>
<dbReference type="PANTHER" id="PTHR30461">
    <property type="entry name" value="DNA-INVERTASE FROM LAMBDOID PROPHAGE"/>
    <property type="match status" value="1"/>
</dbReference>
<reference evidence="4 5" key="1">
    <citation type="submission" date="2013-01" db="EMBL/GenBank/DDBJ databases">
        <authorList>
            <person name="Fiebig A."/>
            <person name="Goeker M."/>
            <person name="Klenk H.-P.P."/>
        </authorList>
    </citation>
    <scope>NUCLEOTIDE SEQUENCE [LARGE SCALE GENOMIC DNA]</scope>
    <source>
        <strain evidence="4 5">DSM 24838</strain>
    </source>
</reference>
<evidence type="ECO:0000313" key="5">
    <source>
        <dbReference type="Proteomes" id="UP000035100"/>
    </source>
</evidence>
<dbReference type="GO" id="GO:0000150">
    <property type="term" value="F:DNA strand exchange activity"/>
    <property type="evidence" value="ECO:0007669"/>
    <property type="project" value="InterPro"/>
</dbReference>
<dbReference type="InterPro" id="IPR038109">
    <property type="entry name" value="DNA_bind_recomb_sf"/>
</dbReference>
<proteinExistence type="predicted"/>
<organism evidence="4 5">
    <name type="scientific">Wenxinia marina DSM 24838</name>
    <dbReference type="NCBI Taxonomy" id="1123501"/>
    <lineage>
        <taxon>Bacteria</taxon>
        <taxon>Pseudomonadati</taxon>
        <taxon>Pseudomonadota</taxon>
        <taxon>Alphaproteobacteria</taxon>
        <taxon>Rhodobacterales</taxon>
        <taxon>Roseobacteraceae</taxon>
        <taxon>Wenxinia</taxon>
    </lineage>
</organism>
<evidence type="ECO:0000256" key="1">
    <source>
        <dbReference type="ARBA" id="ARBA00023125"/>
    </source>
</evidence>
<protein>
    <submittedName>
        <fullName evidence="4">Recombinase</fullName>
    </submittedName>
</protein>
<dbReference type="STRING" id="1123501.Wenmar_01790"/>
<dbReference type="RefSeq" id="WP_018303564.1">
    <property type="nucleotide sequence ID" value="NZ_KB902299.1"/>
</dbReference>
<keyword evidence="1" id="KW-0238">DNA-binding</keyword>
<evidence type="ECO:0000313" key="4">
    <source>
        <dbReference type="EMBL" id="KIQ69428.1"/>
    </source>
</evidence>
<dbReference type="eggNOG" id="COG1961">
    <property type="taxonomic scope" value="Bacteria"/>
</dbReference>
<dbReference type="GO" id="GO:0003677">
    <property type="term" value="F:DNA binding"/>
    <property type="evidence" value="ECO:0007669"/>
    <property type="project" value="UniProtKB-KW"/>
</dbReference>
<keyword evidence="5" id="KW-1185">Reference proteome</keyword>
<dbReference type="PROSITE" id="PS51737">
    <property type="entry name" value="RECOMBINASE_DNA_BIND"/>
    <property type="match status" value="1"/>
</dbReference>
<keyword evidence="2" id="KW-0233">DNA recombination</keyword>
<sequence length="261" mass="28674">MGGSLPLGYDRHSVPERRELVVNETEAETVRTLFRLYDKFGSLRELEFEAARLGPRPKMVVYASGRRRGDGPFRRGQLHYLLANPICLGQIRHRDRTWPGQHPAIIDADLLAQVQEKLQAAAGKRRGGTRRRASPAAWLVGRLVDETGDRLTPTHTTKGGRRYRYYVSNRLVGGGPDPAGWRLPAPTLERAVAGAIGRHLVAAAERQAVVTGIPATLLAGIGERTIALGRRPDLPSDWSEQARLLGIPACHPVRCSSPCPP</sequence>
<dbReference type="Pfam" id="PF07508">
    <property type="entry name" value="Recombinase"/>
    <property type="match status" value="1"/>
</dbReference>
<comment type="caution">
    <text evidence="4">The sequence shown here is derived from an EMBL/GenBank/DDBJ whole genome shotgun (WGS) entry which is preliminary data.</text>
</comment>